<proteinExistence type="predicted"/>
<accession>A0A9N8HZP1</accession>
<evidence type="ECO:0000313" key="3">
    <source>
        <dbReference type="Proteomes" id="UP001153069"/>
    </source>
</evidence>
<gene>
    <name evidence="2" type="ORF">SEMRO_2340_G324020.1</name>
</gene>
<feature type="compositionally biased region" description="Basic and acidic residues" evidence="1">
    <location>
        <begin position="139"/>
        <end position="171"/>
    </location>
</feature>
<dbReference type="AlphaFoldDB" id="A0A9N8HZP1"/>
<name>A0A9N8HZP1_9STRA</name>
<dbReference type="Proteomes" id="UP001153069">
    <property type="component" value="Unassembled WGS sequence"/>
</dbReference>
<feature type="region of interest" description="Disordered" evidence="1">
    <location>
        <begin position="139"/>
        <end position="236"/>
    </location>
</feature>
<reference evidence="2" key="1">
    <citation type="submission" date="2020-06" db="EMBL/GenBank/DDBJ databases">
        <authorList>
            <consortium name="Plant Systems Biology data submission"/>
        </authorList>
    </citation>
    <scope>NUCLEOTIDE SEQUENCE</scope>
    <source>
        <strain evidence="2">D6</strain>
    </source>
</reference>
<evidence type="ECO:0000313" key="2">
    <source>
        <dbReference type="EMBL" id="CAB9528868.1"/>
    </source>
</evidence>
<keyword evidence="3" id="KW-1185">Reference proteome</keyword>
<sequence length="236" mass="26068">MHSIALLAQHGWWVNAVVTSGGQLEEHAQRLVQTFVHDGEGDCIMFLRGSILPPEEIATAPSAFRDASETPPDADLMAMIKEQIEAFNAKNKKEPEEERWVQGPLIPMPVLAEGQTLVVRIRASGDTEDTVLRIKAVAKKDQKDGGAKKDKQDDGSKKDKQDDGSKKDVNKPFKQALHPFIRPGEASSSDSGSDDDDEVMEMPPPAPRKIDAVDLTNVDTTDDDEEERIAMTRRTR</sequence>
<organism evidence="2 3">
    <name type="scientific">Seminavis robusta</name>
    <dbReference type="NCBI Taxonomy" id="568900"/>
    <lineage>
        <taxon>Eukaryota</taxon>
        <taxon>Sar</taxon>
        <taxon>Stramenopiles</taxon>
        <taxon>Ochrophyta</taxon>
        <taxon>Bacillariophyta</taxon>
        <taxon>Bacillariophyceae</taxon>
        <taxon>Bacillariophycidae</taxon>
        <taxon>Naviculales</taxon>
        <taxon>Naviculaceae</taxon>
        <taxon>Seminavis</taxon>
    </lineage>
</organism>
<evidence type="ECO:0000256" key="1">
    <source>
        <dbReference type="SAM" id="MobiDB-lite"/>
    </source>
</evidence>
<dbReference type="EMBL" id="CAICTM010002338">
    <property type="protein sequence ID" value="CAB9528868.1"/>
    <property type="molecule type" value="Genomic_DNA"/>
</dbReference>
<comment type="caution">
    <text evidence="2">The sequence shown here is derived from an EMBL/GenBank/DDBJ whole genome shotgun (WGS) entry which is preliminary data.</text>
</comment>
<protein>
    <submittedName>
        <fullName evidence="2">Uncharacterized protein</fullName>
    </submittedName>
</protein>